<evidence type="ECO:0000256" key="4">
    <source>
        <dbReference type="ARBA" id="ARBA00022525"/>
    </source>
</evidence>
<dbReference type="Proteomes" id="UP000799538">
    <property type="component" value="Unassembled WGS sequence"/>
</dbReference>
<feature type="compositionally biased region" description="Low complexity" evidence="9">
    <location>
        <begin position="438"/>
        <end position="451"/>
    </location>
</feature>
<keyword evidence="13" id="KW-1185">Reference proteome</keyword>
<feature type="compositionally biased region" description="Pro residues" evidence="9">
    <location>
        <begin position="452"/>
        <end position="463"/>
    </location>
</feature>
<evidence type="ECO:0000256" key="6">
    <source>
        <dbReference type="ARBA" id="ARBA00022729"/>
    </source>
</evidence>
<evidence type="ECO:0000256" key="10">
    <source>
        <dbReference type="SAM" id="SignalP"/>
    </source>
</evidence>
<feature type="compositionally biased region" description="Low complexity" evidence="9">
    <location>
        <begin position="204"/>
        <end position="236"/>
    </location>
</feature>
<feature type="compositionally biased region" description="Low complexity" evidence="9">
    <location>
        <begin position="604"/>
        <end position="634"/>
    </location>
</feature>
<keyword evidence="8" id="KW-0449">Lipoprotein</keyword>
<dbReference type="EMBL" id="ML992502">
    <property type="protein sequence ID" value="KAF2226419.1"/>
    <property type="molecule type" value="Genomic_DNA"/>
</dbReference>
<comment type="similarity">
    <text evidence="3">Belongs to the RBT5 family.</text>
</comment>
<protein>
    <recommendedName>
        <fullName evidence="11">CFEM domain-containing protein</fullName>
    </recommendedName>
</protein>
<name>A0A6A6GLI0_9PEZI</name>
<keyword evidence="7" id="KW-1015">Disulfide bond</keyword>
<evidence type="ECO:0000259" key="11">
    <source>
        <dbReference type="Pfam" id="PF05730"/>
    </source>
</evidence>
<organism evidence="12 13">
    <name type="scientific">Elsinoe ampelina</name>
    <dbReference type="NCBI Taxonomy" id="302913"/>
    <lineage>
        <taxon>Eukaryota</taxon>
        <taxon>Fungi</taxon>
        <taxon>Dikarya</taxon>
        <taxon>Ascomycota</taxon>
        <taxon>Pezizomycotina</taxon>
        <taxon>Dothideomycetes</taxon>
        <taxon>Dothideomycetidae</taxon>
        <taxon>Myriangiales</taxon>
        <taxon>Elsinoaceae</taxon>
        <taxon>Elsinoe</taxon>
    </lineage>
</organism>
<evidence type="ECO:0000256" key="8">
    <source>
        <dbReference type="ARBA" id="ARBA00023288"/>
    </source>
</evidence>
<feature type="region of interest" description="Disordered" evidence="9">
    <location>
        <begin position="190"/>
        <end position="464"/>
    </location>
</feature>
<evidence type="ECO:0000256" key="1">
    <source>
        <dbReference type="ARBA" id="ARBA00004589"/>
    </source>
</evidence>
<feature type="region of interest" description="Disordered" evidence="9">
    <location>
        <begin position="604"/>
        <end position="641"/>
    </location>
</feature>
<evidence type="ECO:0000256" key="9">
    <source>
        <dbReference type="SAM" id="MobiDB-lite"/>
    </source>
</evidence>
<dbReference type="GO" id="GO:0005576">
    <property type="term" value="C:extracellular region"/>
    <property type="evidence" value="ECO:0007669"/>
    <property type="project" value="UniProtKB-SubCell"/>
</dbReference>
<dbReference type="Pfam" id="PF05730">
    <property type="entry name" value="CFEM"/>
    <property type="match status" value="1"/>
</dbReference>
<accession>A0A6A6GLI0</accession>
<feature type="compositionally biased region" description="Low complexity" evidence="9">
    <location>
        <begin position="249"/>
        <end position="281"/>
    </location>
</feature>
<dbReference type="GO" id="GO:0098552">
    <property type="term" value="C:side of membrane"/>
    <property type="evidence" value="ECO:0007669"/>
    <property type="project" value="UniProtKB-KW"/>
</dbReference>
<comment type="subcellular location">
    <subcellularLocation>
        <location evidence="1">Membrane</location>
        <topology evidence="1">Lipid-anchor</topology>
        <topology evidence="1">GPI-anchor</topology>
    </subcellularLocation>
    <subcellularLocation>
        <location evidence="2">Secreted</location>
    </subcellularLocation>
</comment>
<keyword evidence="5" id="KW-0472">Membrane</keyword>
<keyword evidence="5" id="KW-0336">GPI-anchor</keyword>
<evidence type="ECO:0000313" key="12">
    <source>
        <dbReference type="EMBL" id="KAF2226419.1"/>
    </source>
</evidence>
<evidence type="ECO:0000256" key="7">
    <source>
        <dbReference type="ARBA" id="ARBA00023157"/>
    </source>
</evidence>
<evidence type="ECO:0000256" key="3">
    <source>
        <dbReference type="ARBA" id="ARBA00010031"/>
    </source>
</evidence>
<feature type="compositionally biased region" description="Low complexity" evidence="9">
    <location>
        <begin position="363"/>
        <end position="413"/>
    </location>
</feature>
<reference evidence="13" key="1">
    <citation type="journal article" date="2020" name="Stud. Mycol.">
        <title>101 Dothideomycetes genomes: A test case for predicting lifestyles and emergence of pathogens.</title>
        <authorList>
            <person name="Haridas S."/>
            <person name="Albert R."/>
            <person name="Binder M."/>
            <person name="Bloem J."/>
            <person name="LaButti K."/>
            <person name="Salamov A."/>
            <person name="Andreopoulos B."/>
            <person name="Baker S."/>
            <person name="Barry K."/>
            <person name="Bills G."/>
            <person name="Bluhm B."/>
            <person name="Cannon C."/>
            <person name="Castanera R."/>
            <person name="Culley D."/>
            <person name="Daum C."/>
            <person name="Ezra D."/>
            <person name="Gonzalez J."/>
            <person name="Henrissat B."/>
            <person name="Kuo A."/>
            <person name="Liang C."/>
            <person name="Lipzen A."/>
            <person name="Lutzoni F."/>
            <person name="Magnuson J."/>
            <person name="Mondo S."/>
            <person name="Nolan M."/>
            <person name="Ohm R."/>
            <person name="Pangilinan J."/>
            <person name="Park H.-J."/>
            <person name="Ramirez L."/>
            <person name="Alfaro M."/>
            <person name="Sun H."/>
            <person name="Tritt A."/>
            <person name="Yoshinaga Y."/>
            <person name="Zwiers L.-H."/>
            <person name="Turgeon B."/>
            <person name="Goodwin S."/>
            <person name="Spatafora J."/>
            <person name="Crous P."/>
            <person name="Grigoriev I."/>
        </authorList>
    </citation>
    <scope>NUCLEOTIDE SEQUENCE [LARGE SCALE GENOMIC DNA]</scope>
    <source>
        <strain evidence="13">CECT 20119</strain>
    </source>
</reference>
<gene>
    <name evidence="12" type="ORF">BDZ85DRAFT_49871</name>
</gene>
<feature type="domain" description="CFEM" evidence="11">
    <location>
        <begin position="467"/>
        <end position="529"/>
    </location>
</feature>
<keyword evidence="5" id="KW-0325">Glycoprotein</keyword>
<dbReference type="OrthoDB" id="5431405at2759"/>
<feature type="compositionally biased region" description="Low complexity" evidence="9">
    <location>
        <begin position="290"/>
        <end position="355"/>
    </location>
</feature>
<keyword evidence="4" id="KW-0964">Secreted</keyword>
<feature type="signal peptide" evidence="10">
    <location>
        <begin position="1"/>
        <end position="18"/>
    </location>
</feature>
<evidence type="ECO:0000256" key="2">
    <source>
        <dbReference type="ARBA" id="ARBA00004613"/>
    </source>
</evidence>
<keyword evidence="6 10" id="KW-0732">Signal</keyword>
<evidence type="ECO:0000313" key="13">
    <source>
        <dbReference type="Proteomes" id="UP000799538"/>
    </source>
</evidence>
<dbReference type="InterPro" id="IPR008427">
    <property type="entry name" value="Extracellular_membr_CFEM_dom"/>
</dbReference>
<feature type="compositionally biased region" description="Polar residues" evidence="9">
    <location>
        <begin position="237"/>
        <end position="248"/>
    </location>
</feature>
<sequence length="767" mass="77088">MRFTTTAVVAVLTSQATATFWNLDAESYSSPSNRDNQCDDKQKGGYDFEDLNPDSDVGDYGGNKFSGFKCKKSPFTKRTFGLGKKTFGGSKCISGTVDSGSGPSFGGYSKGFSVSGMKLSVDYDTDVEAHFDMPDGKKCKQTISCKTSGTDYTNKQCGGATNVSFQLPKKSGGKKCGLNIHSIGFDCKSKEKDVPKKTPTSYKPSTADVPSTTPVVSSTTANDVTTSSVPVGTPTGYTPSQGTPTNTYVPIPSSPSSPASSTLSTVPVPSSAVPSSSYTSPASPPVGQYPSTSLPAPSSSTANAPSGPSTGVPVPYPSSSTPAAPGTPSSYVPSSSAPASSSTANAPSGPSTGVPVPYPSPSTPAASSGPSSYVPSSSAPATSTTANAPSTSPAVPSSTTTANAPSGSSSSVPAPYPSPSKPVGQYPSVPASSSTADAPTGPSSGPSYAPTSPAPAPSTPATPPAAGCPGIVPSCLNTWMWESGCSNNADASCYCKSKDFIEDVMDCIGSWGDDCTEQKKASDYLIGICADYVKDNSALVTAVPKCDASPEEPDTPETPGKTVTYKSTVEVTITSCAATVTNCPASSTIVTNSVITTSSVVVPSSPAQQVPTNTGAPTPSGSAPAPYPTTANAPSGPAPSVPVTTIPYTSVVTIPQTYTTGDQSGSPSAPVYSTISTTLTVPYVSFSTAPTGPGQTPSVGLYQPVPNPNATPTGKATTPVPGVPTGTGMYTTGRSPSATRPVSYTGAADKNAVGYVAVAMVFGAYFI</sequence>
<feature type="chain" id="PRO_5025478037" description="CFEM domain-containing protein" evidence="10">
    <location>
        <begin position="19"/>
        <end position="767"/>
    </location>
</feature>
<evidence type="ECO:0000256" key="5">
    <source>
        <dbReference type="ARBA" id="ARBA00022622"/>
    </source>
</evidence>
<proteinExistence type="inferred from homology"/>
<dbReference type="AlphaFoldDB" id="A0A6A6GLI0"/>
<dbReference type="PRINTS" id="PR01217">
    <property type="entry name" value="PRICHEXTENSN"/>
</dbReference>